<keyword evidence="1" id="KW-1133">Transmembrane helix</keyword>
<evidence type="ECO:0000256" key="1">
    <source>
        <dbReference type="SAM" id="Phobius"/>
    </source>
</evidence>
<feature type="transmembrane region" description="Helical" evidence="1">
    <location>
        <begin position="80"/>
        <end position="97"/>
    </location>
</feature>
<evidence type="ECO:0000313" key="3">
    <source>
        <dbReference type="Proteomes" id="UP000778797"/>
    </source>
</evidence>
<dbReference type="EMBL" id="JAFMPT010000003">
    <property type="protein sequence ID" value="MCC1483665.1"/>
    <property type="molecule type" value="Genomic_DNA"/>
</dbReference>
<proteinExistence type="predicted"/>
<keyword evidence="1" id="KW-0812">Transmembrane</keyword>
<reference evidence="2" key="1">
    <citation type="submission" date="2021-03" db="EMBL/GenBank/DDBJ databases">
        <authorList>
            <person name="Ping X."/>
        </authorList>
    </citation>
    <scope>NUCLEOTIDE SEQUENCE</scope>
    <source>
        <strain evidence="2">E313</strain>
    </source>
</reference>
<protein>
    <submittedName>
        <fullName evidence="2">Uncharacterized protein</fullName>
    </submittedName>
</protein>
<dbReference type="Proteomes" id="UP000778797">
    <property type="component" value="Unassembled WGS sequence"/>
</dbReference>
<organism evidence="2 3">
    <name type="scientific">Winogradskyella immobilis</name>
    <dbReference type="NCBI Taxonomy" id="2816852"/>
    <lineage>
        <taxon>Bacteria</taxon>
        <taxon>Pseudomonadati</taxon>
        <taxon>Bacteroidota</taxon>
        <taxon>Flavobacteriia</taxon>
        <taxon>Flavobacteriales</taxon>
        <taxon>Flavobacteriaceae</taxon>
        <taxon>Winogradskyella</taxon>
    </lineage>
</organism>
<gene>
    <name evidence="2" type="ORF">J1C55_03600</name>
</gene>
<feature type="transmembrane region" description="Helical" evidence="1">
    <location>
        <begin position="12"/>
        <end position="31"/>
    </location>
</feature>
<keyword evidence="1" id="KW-0472">Membrane</keyword>
<dbReference type="RefSeq" id="WP_227476114.1">
    <property type="nucleotide sequence ID" value="NZ_JAFMPT010000003.1"/>
</dbReference>
<accession>A0ABS8EM77</accession>
<reference evidence="2" key="2">
    <citation type="submission" date="2021-10" db="EMBL/GenBank/DDBJ databases">
        <title>Genome of Winogradskyella sp. E313.</title>
        <authorList>
            <person name="Zhou Y."/>
        </authorList>
    </citation>
    <scope>NUCLEOTIDE SEQUENCE</scope>
    <source>
        <strain evidence="2">E313</strain>
    </source>
</reference>
<keyword evidence="3" id="KW-1185">Reference proteome</keyword>
<name>A0ABS8EM77_9FLAO</name>
<sequence>MEKQNRKKKWINTLKFFAAYLVAAWTFLQFVDWALNRYHISPYWVDILLWFFIGIIPSLLIYLYHQDRLNKRVFKRHEKIIFPLNILLILIVTYFGFGNSDLGATTKTIAYEDEQGKQQSALITKEEFREGFYVFPFKPKKVDSTKAWLQYGINYLTHQDLLQNKNLTPVLSYVQNTADKARITSYFYDYYVDGEFEIIDSTYTINTFIRDSKSAEVIKQETFTGNDVLELIDDITVFVTNHFTSNEFNTPKHLDLEVKEFTSSSLKAIEYFMQSDYTKAVKEDNTFALAYLLDAKRKLTYSQSKFEERQLADKAYQYRSKLPLQKRGETLILKNLAYDEFENAEKLIKLQLEVNPSDDSYNSTLYSIYGRTKNLKAYTQRAYDAYASNKNEVNAYNVIEAGLIREDYDYLLEEIDISDKKQVNDEYIFHLKLRPLLHEGNIDEAQKIQNKFKLLEPDFKNLTKVYDTAIAYLKNNKSTIEKLKPFEGTYRSNIGEQTFDFWIENNTLLQYVSNQIIFVYLLAGDTKIVSGTPIRGRTWLKEFFTDENGEFFKIKTEQNNFNSTDIFWYWKIDETIEKAEQLFEAKELDSAKIAYQKAIKANPKHYFLKDVLAHINYVQNTDSLTLDKQLKSVVGTYGPRTFWIENDRLFYKRGNDVKIELLPISENRYMNMTKLRDHLAFTYEGNNVINSFGYQYDIENEIWIKLDIARNTFKKDD</sequence>
<feature type="transmembrane region" description="Helical" evidence="1">
    <location>
        <begin position="43"/>
        <end position="64"/>
    </location>
</feature>
<comment type="caution">
    <text evidence="2">The sequence shown here is derived from an EMBL/GenBank/DDBJ whole genome shotgun (WGS) entry which is preliminary data.</text>
</comment>
<evidence type="ECO:0000313" key="2">
    <source>
        <dbReference type="EMBL" id="MCC1483665.1"/>
    </source>
</evidence>